<keyword evidence="2" id="KW-0067">ATP-binding</keyword>
<keyword evidence="1" id="KW-0547">Nucleotide-binding</keyword>
<dbReference type="InterPro" id="IPR011009">
    <property type="entry name" value="Kinase-like_dom_sf"/>
</dbReference>
<dbReference type="GO" id="GO:0005886">
    <property type="term" value="C:plasma membrane"/>
    <property type="evidence" value="ECO:0007669"/>
    <property type="project" value="TreeGrafter"/>
</dbReference>
<dbReference type="Pfam" id="PF07714">
    <property type="entry name" value="PK_Tyr_Ser-Thr"/>
    <property type="match status" value="1"/>
</dbReference>
<dbReference type="SMART" id="SM00220">
    <property type="entry name" value="S_TKc"/>
    <property type="match status" value="1"/>
</dbReference>
<evidence type="ECO:0000313" key="6">
    <source>
        <dbReference type="Proteomes" id="UP000595140"/>
    </source>
</evidence>
<dbReference type="EMBL" id="OOIL02000273">
    <property type="protein sequence ID" value="VFQ63136.1"/>
    <property type="molecule type" value="Genomic_DNA"/>
</dbReference>
<evidence type="ECO:0000259" key="4">
    <source>
        <dbReference type="PROSITE" id="PS50011"/>
    </source>
</evidence>
<dbReference type="AlphaFoldDB" id="A0A484KM54"/>
<dbReference type="GO" id="GO:0004672">
    <property type="term" value="F:protein kinase activity"/>
    <property type="evidence" value="ECO:0007669"/>
    <property type="project" value="InterPro"/>
</dbReference>
<dbReference type="InterPro" id="IPR001245">
    <property type="entry name" value="Ser-Thr/Tyr_kinase_cat_dom"/>
</dbReference>
<dbReference type="PANTHER" id="PTHR27001:SF931">
    <property type="entry name" value="OS11G0664100 PROTEIN"/>
    <property type="match status" value="1"/>
</dbReference>
<proteinExistence type="predicted"/>
<evidence type="ECO:0000256" key="3">
    <source>
        <dbReference type="SAM" id="Coils"/>
    </source>
</evidence>
<gene>
    <name evidence="5" type="ORF">CCAM_LOCUS4912</name>
</gene>
<reference evidence="5 6" key="1">
    <citation type="submission" date="2018-04" db="EMBL/GenBank/DDBJ databases">
        <authorList>
            <person name="Vogel A."/>
        </authorList>
    </citation>
    <scope>NUCLEOTIDE SEQUENCE [LARGE SCALE GENOMIC DNA]</scope>
</reference>
<keyword evidence="3" id="KW-0175">Coiled coil</keyword>
<evidence type="ECO:0000313" key="5">
    <source>
        <dbReference type="EMBL" id="VFQ63136.1"/>
    </source>
</evidence>
<dbReference type="SUPFAM" id="SSF56112">
    <property type="entry name" value="Protein kinase-like (PK-like)"/>
    <property type="match status" value="1"/>
</dbReference>
<organism evidence="5 6">
    <name type="scientific">Cuscuta campestris</name>
    <dbReference type="NCBI Taxonomy" id="132261"/>
    <lineage>
        <taxon>Eukaryota</taxon>
        <taxon>Viridiplantae</taxon>
        <taxon>Streptophyta</taxon>
        <taxon>Embryophyta</taxon>
        <taxon>Tracheophyta</taxon>
        <taxon>Spermatophyta</taxon>
        <taxon>Magnoliopsida</taxon>
        <taxon>eudicotyledons</taxon>
        <taxon>Gunneridae</taxon>
        <taxon>Pentapetalae</taxon>
        <taxon>asterids</taxon>
        <taxon>lamiids</taxon>
        <taxon>Solanales</taxon>
        <taxon>Convolvulaceae</taxon>
        <taxon>Cuscuteae</taxon>
        <taxon>Cuscuta</taxon>
        <taxon>Cuscuta subgen. Grammica</taxon>
        <taxon>Cuscuta sect. Cleistogrammica</taxon>
    </lineage>
</organism>
<dbReference type="Proteomes" id="UP000595140">
    <property type="component" value="Unassembled WGS sequence"/>
</dbReference>
<name>A0A484KM54_9ASTE</name>
<evidence type="ECO:0000256" key="1">
    <source>
        <dbReference type="ARBA" id="ARBA00022741"/>
    </source>
</evidence>
<dbReference type="GO" id="GO:0005524">
    <property type="term" value="F:ATP binding"/>
    <property type="evidence" value="ECO:0007669"/>
    <property type="project" value="UniProtKB-KW"/>
</dbReference>
<dbReference type="PROSITE" id="PS50011">
    <property type="entry name" value="PROTEIN_KINASE_DOM"/>
    <property type="match status" value="1"/>
</dbReference>
<dbReference type="PANTHER" id="PTHR27001">
    <property type="entry name" value="OS01G0253100 PROTEIN"/>
    <property type="match status" value="1"/>
</dbReference>
<accession>A0A484KM54</accession>
<dbReference type="Gene3D" id="1.10.510.10">
    <property type="entry name" value="Transferase(Phosphotransferase) domain 1"/>
    <property type="match status" value="1"/>
</dbReference>
<feature type="domain" description="Protein kinase" evidence="4">
    <location>
        <begin position="1"/>
        <end position="236"/>
    </location>
</feature>
<evidence type="ECO:0000256" key="2">
    <source>
        <dbReference type="ARBA" id="ARBA00022840"/>
    </source>
</evidence>
<dbReference type="InterPro" id="IPR000719">
    <property type="entry name" value="Prot_kinase_dom"/>
</dbReference>
<dbReference type="OrthoDB" id="1300456at2759"/>
<feature type="coiled-coil region" evidence="3">
    <location>
        <begin position="226"/>
        <end position="253"/>
    </location>
</feature>
<sequence length="272" mass="31295">MILTGMKHKCLPKLRGYSIDKQFAVVYQQEPSWTLQDILFRPDLTLTWDARMEVAAQIASLMEYFHSMGKTLGSMDPQNILVDKDINIKLCEFGLCGTIDAVRTRYKNYPVNPHDALWLTGGMYSFQVSELMLYQARNPMEVVEWTAKCDIYCFGCLLLELISEEHEHSLESRYDDLKDWATQKLAKKCEKNLVDKRLNEDSNVGVKTTRMVMACLNKCPAERPEAKRLFRALEGLKEEKNGAAQKQSGLEHEDSLGLRKWQRTGEECVRAD</sequence>
<keyword evidence="6" id="KW-1185">Reference proteome</keyword>
<protein>
    <recommendedName>
        <fullName evidence="4">Protein kinase domain-containing protein</fullName>
    </recommendedName>
</protein>